<dbReference type="GO" id="GO:0022625">
    <property type="term" value="C:cytosolic large ribosomal subunit"/>
    <property type="evidence" value="ECO:0007669"/>
    <property type="project" value="TreeGrafter"/>
</dbReference>
<evidence type="ECO:0000313" key="9">
    <source>
        <dbReference type="Proteomes" id="UP000727962"/>
    </source>
</evidence>
<evidence type="ECO:0000256" key="5">
    <source>
        <dbReference type="ARBA" id="ARBA00035171"/>
    </source>
</evidence>
<dbReference type="SUPFAM" id="SSF50104">
    <property type="entry name" value="Translation proteins SH3-like domain"/>
    <property type="match status" value="1"/>
</dbReference>
<dbReference type="InterPro" id="IPR038657">
    <property type="entry name" value="Ribosomal_bL19_sf"/>
</dbReference>
<keyword evidence="4 6" id="KW-0687">Ribonucleoprotein</keyword>
<evidence type="ECO:0000313" key="8">
    <source>
        <dbReference type="EMBL" id="MBI1756997.1"/>
    </source>
</evidence>
<dbReference type="Proteomes" id="UP000727962">
    <property type="component" value="Unassembled WGS sequence"/>
</dbReference>
<dbReference type="InterPro" id="IPR018257">
    <property type="entry name" value="Ribosomal_bL19_CS"/>
</dbReference>
<protein>
    <recommendedName>
        <fullName evidence="5 6">Large ribosomal subunit protein bL19</fullName>
    </recommendedName>
</protein>
<gene>
    <name evidence="6 8" type="primary">rplS</name>
    <name evidence="8" type="ORF">HYR64_07820</name>
</gene>
<dbReference type="Pfam" id="PF01245">
    <property type="entry name" value="Ribosomal_L19"/>
    <property type="match status" value="1"/>
</dbReference>
<dbReference type="PANTHER" id="PTHR15680:SF9">
    <property type="entry name" value="LARGE RIBOSOMAL SUBUNIT PROTEIN BL19M"/>
    <property type="match status" value="1"/>
</dbReference>
<dbReference type="InterPro" id="IPR008991">
    <property type="entry name" value="Translation_prot_SH3-like_sf"/>
</dbReference>
<evidence type="ECO:0000256" key="7">
    <source>
        <dbReference type="RuleBase" id="RU000559"/>
    </source>
</evidence>
<dbReference type="NCBIfam" id="TIGR01024">
    <property type="entry name" value="rplS_bact"/>
    <property type="match status" value="1"/>
</dbReference>
<accession>A0A931LWK7</accession>
<dbReference type="FunFam" id="2.30.30.790:FF:000001">
    <property type="entry name" value="50S ribosomal protein L19"/>
    <property type="match status" value="1"/>
</dbReference>
<reference evidence="8" key="1">
    <citation type="submission" date="2020-07" db="EMBL/GenBank/DDBJ databases">
        <title>Huge and variable diversity of episymbiotic CPR bacteria and DPANN archaea in groundwater ecosystems.</title>
        <authorList>
            <person name="He C.Y."/>
            <person name="Keren R."/>
            <person name="Whittaker M."/>
            <person name="Farag I.F."/>
            <person name="Doudna J."/>
            <person name="Cate J.H.D."/>
            <person name="Banfield J.F."/>
        </authorList>
    </citation>
    <scope>NUCLEOTIDE SEQUENCE</scope>
    <source>
        <strain evidence="8">NC_groundwater_17_Pr7_B-0.1um_64_12</strain>
    </source>
</reference>
<dbReference type="AlphaFoldDB" id="A0A931LWK7"/>
<dbReference type="GO" id="GO:0003735">
    <property type="term" value="F:structural constituent of ribosome"/>
    <property type="evidence" value="ECO:0007669"/>
    <property type="project" value="InterPro"/>
</dbReference>
<name>A0A931LWK7_FIMGI</name>
<dbReference type="PROSITE" id="PS01015">
    <property type="entry name" value="RIBOSOMAL_L19"/>
    <property type="match status" value="1"/>
</dbReference>
<evidence type="ECO:0000256" key="1">
    <source>
        <dbReference type="ARBA" id="ARBA00002349"/>
    </source>
</evidence>
<comment type="caution">
    <text evidence="8">The sequence shown here is derived from an EMBL/GenBank/DDBJ whole genome shotgun (WGS) entry which is preliminary data.</text>
</comment>
<organism evidence="8 9">
    <name type="scientific">Fimbriimonas ginsengisoli</name>
    <dbReference type="NCBI Taxonomy" id="1005039"/>
    <lineage>
        <taxon>Bacteria</taxon>
        <taxon>Bacillati</taxon>
        <taxon>Armatimonadota</taxon>
        <taxon>Fimbriimonadia</taxon>
        <taxon>Fimbriimonadales</taxon>
        <taxon>Fimbriimonadaceae</taxon>
        <taxon>Fimbriimonas</taxon>
    </lineage>
</organism>
<keyword evidence="3 6" id="KW-0689">Ribosomal protein</keyword>
<dbReference type="HAMAP" id="MF_00402">
    <property type="entry name" value="Ribosomal_bL19"/>
    <property type="match status" value="1"/>
</dbReference>
<evidence type="ECO:0000256" key="6">
    <source>
        <dbReference type="HAMAP-Rule" id="MF_00402"/>
    </source>
</evidence>
<comment type="function">
    <text evidence="1 6 7">This protein is located at the 30S-50S ribosomal subunit interface and may play a role in the structure and function of the aminoacyl-tRNA binding site.</text>
</comment>
<dbReference type="InterPro" id="IPR001857">
    <property type="entry name" value="Ribosomal_bL19"/>
</dbReference>
<evidence type="ECO:0000256" key="4">
    <source>
        <dbReference type="ARBA" id="ARBA00023274"/>
    </source>
</evidence>
<dbReference type="EMBL" id="JACOSL010000047">
    <property type="protein sequence ID" value="MBI1756997.1"/>
    <property type="molecule type" value="Genomic_DNA"/>
</dbReference>
<dbReference type="GO" id="GO:0006412">
    <property type="term" value="P:translation"/>
    <property type="evidence" value="ECO:0007669"/>
    <property type="project" value="UniProtKB-UniRule"/>
</dbReference>
<proteinExistence type="inferred from homology"/>
<dbReference type="PRINTS" id="PR00061">
    <property type="entry name" value="RIBOSOMALL19"/>
</dbReference>
<evidence type="ECO:0000256" key="3">
    <source>
        <dbReference type="ARBA" id="ARBA00022980"/>
    </source>
</evidence>
<sequence length="116" mass="12947">MSKSAILDSVAQEHLKTDLPAIAPGDTVRVHVKVREAGKERIQIFEGVVIAVKHGGIAQTVTLRKVSNAVGVERTFPIHSPNVAKFEVVRKGKVRRAKLYFLREKVGKEARIKERR</sequence>
<dbReference type="PIRSF" id="PIRSF002191">
    <property type="entry name" value="Ribosomal_L19"/>
    <property type="match status" value="1"/>
</dbReference>
<dbReference type="PANTHER" id="PTHR15680">
    <property type="entry name" value="RIBOSOMAL PROTEIN L19"/>
    <property type="match status" value="1"/>
</dbReference>
<comment type="similarity">
    <text evidence="2 6 7">Belongs to the bacterial ribosomal protein bL19 family.</text>
</comment>
<evidence type="ECO:0000256" key="2">
    <source>
        <dbReference type="ARBA" id="ARBA00005781"/>
    </source>
</evidence>
<dbReference type="Gene3D" id="2.30.30.790">
    <property type="match status" value="1"/>
</dbReference>